<accession>A0AAD3TAW0</accession>
<comment type="caution">
    <text evidence="1">The sequence shown here is derived from an EMBL/GenBank/DDBJ whole genome shotgun (WGS) entry which is preliminary data.</text>
</comment>
<evidence type="ECO:0000313" key="2">
    <source>
        <dbReference type="Proteomes" id="UP001279734"/>
    </source>
</evidence>
<keyword evidence="2" id="KW-1185">Reference proteome</keyword>
<dbReference type="EMBL" id="BSYO01000030">
    <property type="protein sequence ID" value="GMH26017.1"/>
    <property type="molecule type" value="Genomic_DNA"/>
</dbReference>
<dbReference type="AlphaFoldDB" id="A0AAD3TAW0"/>
<proteinExistence type="predicted"/>
<organism evidence="1 2">
    <name type="scientific">Nepenthes gracilis</name>
    <name type="common">Slender pitcher plant</name>
    <dbReference type="NCBI Taxonomy" id="150966"/>
    <lineage>
        <taxon>Eukaryota</taxon>
        <taxon>Viridiplantae</taxon>
        <taxon>Streptophyta</taxon>
        <taxon>Embryophyta</taxon>
        <taxon>Tracheophyta</taxon>
        <taxon>Spermatophyta</taxon>
        <taxon>Magnoliopsida</taxon>
        <taxon>eudicotyledons</taxon>
        <taxon>Gunneridae</taxon>
        <taxon>Pentapetalae</taxon>
        <taxon>Caryophyllales</taxon>
        <taxon>Nepenthaceae</taxon>
        <taxon>Nepenthes</taxon>
    </lineage>
</organism>
<reference evidence="1" key="1">
    <citation type="submission" date="2023-05" db="EMBL/GenBank/DDBJ databases">
        <title>Nepenthes gracilis genome sequencing.</title>
        <authorList>
            <person name="Fukushima K."/>
        </authorList>
    </citation>
    <scope>NUCLEOTIDE SEQUENCE</scope>
    <source>
        <strain evidence="1">SING2019-196</strain>
    </source>
</reference>
<gene>
    <name evidence="1" type="ORF">Nepgr_027860</name>
</gene>
<protein>
    <submittedName>
        <fullName evidence="1">Uncharacterized protein</fullName>
    </submittedName>
</protein>
<sequence length="114" mass="11724">MARGASTAGLERMGTGASTVTCLGARSRWVAGVTGTTNVGSWVATEVALGIGTSLARVYAGRRVPSGNCGKHEFNNSNKPEPDDEVAVSTNRHHLAIAAYSIQGHKGLGDGSEQ</sequence>
<dbReference type="Proteomes" id="UP001279734">
    <property type="component" value="Unassembled WGS sequence"/>
</dbReference>
<evidence type="ECO:0000313" key="1">
    <source>
        <dbReference type="EMBL" id="GMH26017.1"/>
    </source>
</evidence>
<name>A0AAD3TAW0_NEPGR</name>